<dbReference type="PANTHER" id="PTHR11102:SF160">
    <property type="entry name" value="ERAD-ASSOCIATED E3 UBIQUITIN-PROTEIN LIGASE COMPONENT HRD3"/>
    <property type="match status" value="1"/>
</dbReference>
<dbReference type="InterPro" id="IPR011990">
    <property type="entry name" value="TPR-like_helical_dom_sf"/>
</dbReference>
<dbReference type="RefSeq" id="WP_261615426.1">
    <property type="nucleotide sequence ID" value="NZ_JALIDZ010000003.1"/>
</dbReference>
<sequence>MTVLKLSLAVAVLALSAVSVEAGPFEDGLAAMDRADLSAARGYLEKAAKAGHAEAQYQLALLLMRGQGGSRDPEGARTWLEQAARSGHANAQYQLGEMLLWESDDETSAAAAAKAFEQAARLKHARAAYELAMLHAKGKGVAKDDVKAFDLYSKAAEGGVLEAEHIVGSTLVAGRHVEQDVVTGGAWLKLAQSGGDREAGDEWRTLLPTLTRQQRDAIQAILDNHSDRGYVIGADHTHPPVHTVD</sequence>
<organism evidence="2 3">
    <name type="scientific">Microbaculum marinisediminis</name>
    <dbReference type="NCBI Taxonomy" id="2931392"/>
    <lineage>
        <taxon>Bacteria</taxon>
        <taxon>Pseudomonadati</taxon>
        <taxon>Pseudomonadota</taxon>
        <taxon>Alphaproteobacteria</taxon>
        <taxon>Hyphomicrobiales</taxon>
        <taxon>Tepidamorphaceae</taxon>
        <taxon>Microbaculum</taxon>
    </lineage>
</organism>
<protein>
    <submittedName>
        <fullName evidence="2">Sel1 repeat family protein</fullName>
    </submittedName>
</protein>
<feature type="chain" id="PRO_5043419945" evidence="1">
    <location>
        <begin position="23"/>
        <end position="245"/>
    </location>
</feature>
<reference evidence="2 3" key="1">
    <citation type="submission" date="2022-04" db="EMBL/GenBank/DDBJ databases">
        <authorList>
            <person name="Ye Y.-Q."/>
            <person name="Du Z.-J."/>
        </authorList>
    </citation>
    <scope>NUCLEOTIDE SEQUENCE [LARGE SCALE GENOMIC DNA]</scope>
    <source>
        <strain evidence="2 3">A6E488</strain>
    </source>
</reference>
<name>A0AAW5QWG3_9HYPH</name>
<evidence type="ECO:0000313" key="3">
    <source>
        <dbReference type="Proteomes" id="UP001320898"/>
    </source>
</evidence>
<dbReference type="InterPro" id="IPR050767">
    <property type="entry name" value="Sel1_AlgK"/>
</dbReference>
<dbReference type="SMART" id="SM00671">
    <property type="entry name" value="SEL1"/>
    <property type="match status" value="4"/>
</dbReference>
<dbReference type="PANTHER" id="PTHR11102">
    <property type="entry name" value="SEL-1-LIKE PROTEIN"/>
    <property type="match status" value="1"/>
</dbReference>
<dbReference type="AlphaFoldDB" id="A0AAW5QWG3"/>
<feature type="signal peptide" evidence="1">
    <location>
        <begin position="1"/>
        <end position="22"/>
    </location>
</feature>
<dbReference type="Proteomes" id="UP001320898">
    <property type="component" value="Unassembled WGS sequence"/>
</dbReference>
<dbReference type="Gene3D" id="1.25.40.10">
    <property type="entry name" value="Tetratricopeptide repeat domain"/>
    <property type="match status" value="1"/>
</dbReference>
<comment type="caution">
    <text evidence="2">The sequence shown here is derived from an EMBL/GenBank/DDBJ whole genome shotgun (WGS) entry which is preliminary data.</text>
</comment>
<gene>
    <name evidence="2" type="ORF">MUB46_08350</name>
</gene>
<dbReference type="EMBL" id="JALIDZ010000003">
    <property type="protein sequence ID" value="MCT8971859.1"/>
    <property type="molecule type" value="Genomic_DNA"/>
</dbReference>
<evidence type="ECO:0000256" key="1">
    <source>
        <dbReference type="SAM" id="SignalP"/>
    </source>
</evidence>
<dbReference type="InterPro" id="IPR006597">
    <property type="entry name" value="Sel1-like"/>
</dbReference>
<evidence type="ECO:0000313" key="2">
    <source>
        <dbReference type="EMBL" id="MCT8971859.1"/>
    </source>
</evidence>
<dbReference type="Pfam" id="PF08238">
    <property type="entry name" value="Sel1"/>
    <property type="match status" value="4"/>
</dbReference>
<keyword evidence="3" id="KW-1185">Reference proteome</keyword>
<proteinExistence type="predicted"/>
<dbReference type="SUPFAM" id="SSF81901">
    <property type="entry name" value="HCP-like"/>
    <property type="match status" value="1"/>
</dbReference>
<accession>A0AAW5QWG3</accession>
<keyword evidence="1" id="KW-0732">Signal</keyword>